<dbReference type="AlphaFoldDB" id="A0AAN7HQQ7"/>
<evidence type="ECO:0000313" key="3">
    <source>
        <dbReference type="EMBL" id="KAK4248810.1"/>
    </source>
</evidence>
<dbReference type="InterPro" id="IPR011051">
    <property type="entry name" value="RmlC_Cupin_sf"/>
</dbReference>
<dbReference type="SUPFAM" id="SSF51182">
    <property type="entry name" value="RmlC-like cupins"/>
    <property type="match status" value="1"/>
</dbReference>
<feature type="compositionally biased region" description="Low complexity" evidence="1">
    <location>
        <begin position="1"/>
        <end position="11"/>
    </location>
</feature>
<comment type="caution">
    <text evidence="3">The sequence shown here is derived from an EMBL/GenBank/DDBJ whole genome shotgun (WGS) entry which is preliminary data.</text>
</comment>
<dbReference type="Gene3D" id="2.60.120.10">
    <property type="entry name" value="Jelly Rolls"/>
    <property type="match status" value="1"/>
</dbReference>
<proteinExistence type="predicted"/>
<dbReference type="InterPro" id="IPR009327">
    <property type="entry name" value="Cupin_DUF985"/>
</dbReference>
<dbReference type="CDD" id="cd06121">
    <property type="entry name" value="cupin_YML079wp"/>
    <property type="match status" value="1"/>
</dbReference>
<organism evidence="3 4">
    <name type="scientific">Corynascus novoguineensis</name>
    <dbReference type="NCBI Taxonomy" id="1126955"/>
    <lineage>
        <taxon>Eukaryota</taxon>
        <taxon>Fungi</taxon>
        <taxon>Dikarya</taxon>
        <taxon>Ascomycota</taxon>
        <taxon>Pezizomycotina</taxon>
        <taxon>Sordariomycetes</taxon>
        <taxon>Sordariomycetidae</taxon>
        <taxon>Sordariales</taxon>
        <taxon>Chaetomiaceae</taxon>
        <taxon>Corynascus</taxon>
    </lineage>
</organism>
<dbReference type="Pfam" id="PF06172">
    <property type="entry name" value="Cupin_5"/>
    <property type="match status" value="1"/>
</dbReference>
<reference evidence="3" key="1">
    <citation type="journal article" date="2023" name="Mol. Phylogenet. Evol.">
        <title>Genome-scale phylogeny and comparative genomics of the fungal order Sordariales.</title>
        <authorList>
            <person name="Hensen N."/>
            <person name="Bonometti L."/>
            <person name="Westerberg I."/>
            <person name="Brannstrom I.O."/>
            <person name="Guillou S."/>
            <person name="Cros-Aarteil S."/>
            <person name="Calhoun S."/>
            <person name="Haridas S."/>
            <person name="Kuo A."/>
            <person name="Mondo S."/>
            <person name="Pangilinan J."/>
            <person name="Riley R."/>
            <person name="LaButti K."/>
            <person name="Andreopoulos B."/>
            <person name="Lipzen A."/>
            <person name="Chen C."/>
            <person name="Yan M."/>
            <person name="Daum C."/>
            <person name="Ng V."/>
            <person name="Clum A."/>
            <person name="Steindorff A."/>
            <person name="Ohm R.A."/>
            <person name="Martin F."/>
            <person name="Silar P."/>
            <person name="Natvig D.O."/>
            <person name="Lalanne C."/>
            <person name="Gautier V."/>
            <person name="Ament-Velasquez S.L."/>
            <person name="Kruys A."/>
            <person name="Hutchinson M.I."/>
            <person name="Powell A.J."/>
            <person name="Barry K."/>
            <person name="Miller A.N."/>
            <person name="Grigoriev I.V."/>
            <person name="Debuchy R."/>
            <person name="Gladieux P."/>
            <person name="Hiltunen Thoren M."/>
            <person name="Johannesson H."/>
        </authorList>
    </citation>
    <scope>NUCLEOTIDE SEQUENCE</scope>
    <source>
        <strain evidence="3">CBS 359.72</strain>
    </source>
</reference>
<name>A0AAN7HQQ7_9PEZI</name>
<accession>A0AAN7HQQ7</accession>
<protein>
    <submittedName>
        <fullName evidence="3">RmlC-like cupin domain-containing protein</fullName>
    </submittedName>
</protein>
<dbReference type="InterPro" id="IPR039935">
    <property type="entry name" value="YML079W-like"/>
</dbReference>
<feature type="region of interest" description="Disordered" evidence="1">
    <location>
        <begin position="1"/>
        <end position="42"/>
    </location>
</feature>
<feature type="region of interest" description="Disordered" evidence="1">
    <location>
        <begin position="62"/>
        <end position="102"/>
    </location>
</feature>
<dbReference type="InterPro" id="IPR014710">
    <property type="entry name" value="RmlC-like_jellyroll"/>
</dbReference>
<dbReference type="PANTHER" id="PTHR33387">
    <property type="entry name" value="RMLC-LIKE JELLY ROLL FOLD PROTEIN"/>
    <property type="match status" value="1"/>
</dbReference>
<sequence length="242" mass="26698">MHPRNTNHSSDPPNPNPLPFVKPSIAAAPSSPPGNEPSHIQSLITRLRLQPHAEGGYFAEAHRDPKLTPSPYPSYPASPSQWAAATTNQQKDKKGGESGGFNPAVRNASTIMFYLLTPGSPVGFLHRNRGPTVHTLLRGRGRYVVIHERVRIESFVAGLDRARGEKQRWVVEGGKYKATFLLPDLDESGEEGSTSKEGMLVAETVVPGFEFFDHEFLEPSGLEELVGKDWAEKLGWLVKRQE</sequence>
<reference evidence="3" key="2">
    <citation type="submission" date="2023-05" db="EMBL/GenBank/DDBJ databases">
        <authorList>
            <consortium name="Lawrence Berkeley National Laboratory"/>
            <person name="Steindorff A."/>
            <person name="Hensen N."/>
            <person name="Bonometti L."/>
            <person name="Westerberg I."/>
            <person name="Brannstrom I.O."/>
            <person name="Guillou S."/>
            <person name="Cros-Aarteil S."/>
            <person name="Calhoun S."/>
            <person name="Haridas S."/>
            <person name="Kuo A."/>
            <person name="Mondo S."/>
            <person name="Pangilinan J."/>
            <person name="Riley R."/>
            <person name="Labutti K."/>
            <person name="Andreopoulos B."/>
            <person name="Lipzen A."/>
            <person name="Chen C."/>
            <person name="Yanf M."/>
            <person name="Daum C."/>
            <person name="Ng V."/>
            <person name="Clum A."/>
            <person name="Ohm R."/>
            <person name="Martin F."/>
            <person name="Silar P."/>
            <person name="Natvig D."/>
            <person name="Lalanne C."/>
            <person name="Gautier V."/>
            <person name="Ament-Velasquez S.L."/>
            <person name="Kruys A."/>
            <person name="Hutchinson M.I."/>
            <person name="Powell A.J."/>
            <person name="Barry K."/>
            <person name="Miller A.N."/>
            <person name="Grigoriev I.V."/>
            <person name="Debuchy R."/>
            <person name="Gladieux P."/>
            <person name="Thoren M.H."/>
            <person name="Johannesson H."/>
        </authorList>
    </citation>
    <scope>NUCLEOTIDE SEQUENCE</scope>
    <source>
        <strain evidence="3">CBS 359.72</strain>
    </source>
</reference>
<feature type="domain" description="DUF985" evidence="2">
    <location>
        <begin position="41"/>
        <end position="217"/>
    </location>
</feature>
<keyword evidence="4" id="KW-1185">Reference proteome</keyword>
<dbReference type="Proteomes" id="UP001303647">
    <property type="component" value="Unassembled WGS sequence"/>
</dbReference>
<evidence type="ECO:0000313" key="4">
    <source>
        <dbReference type="Proteomes" id="UP001303647"/>
    </source>
</evidence>
<evidence type="ECO:0000259" key="2">
    <source>
        <dbReference type="Pfam" id="PF06172"/>
    </source>
</evidence>
<dbReference type="PANTHER" id="PTHR33387:SF3">
    <property type="entry name" value="DUF985 DOMAIN-CONTAINING PROTEIN"/>
    <property type="match status" value="1"/>
</dbReference>
<gene>
    <name evidence="3" type="ORF">C7999DRAFT_13262</name>
</gene>
<dbReference type="EMBL" id="MU857632">
    <property type="protein sequence ID" value="KAK4248810.1"/>
    <property type="molecule type" value="Genomic_DNA"/>
</dbReference>
<evidence type="ECO:0000256" key="1">
    <source>
        <dbReference type="SAM" id="MobiDB-lite"/>
    </source>
</evidence>